<keyword evidence="6" id="KW-0812">Transmembrane</keyword>
<evidence type="ECO:0000313" key="16">
    <source>
        <dbReference type="EMBL" id="KAF3834098.1"/>
    </source>
</evidence>
<evidence type="ECO:0000256" key="7">
    <source>
        <dbReference type="ARBA" id="ARBA00022824"/>
    </source>
</evidence>
<evidence type="ECO:0000313" key="17">
    <source>
        <dbReference type="Proteomes" id="UP000518266"/>
    </source>
</evidence>
<evidence type="ECO:0000259" key="15">
    <source>
        <dbReference type="Pfam" id="PF09258"/>
    </source>
</evidence>
<dbReference type="InterPro" id="IPR029044">
    <property type="entry name" value="Nucleotide-diphossugar_trans"/>
</dbReference>
<protein>
    <submittedName>
        <fullName evidence="16">Uncharacterized protein</fullName>
    </submittedName>
</protein>
<evidence type="ECO:0000256" key="2">
    <source>
        <dbReference type="ARBA" id="ARBA00004922"/>
    </source>
</evidence>
<feature type="domain" description="Exostosin GT47" evidence="14">
    <location>
        <begin position="466"/>
        <end position="570"/>
    </location>
</feature>
<dbReference type="EMBL" id="JAAKFY010000026">
    <property type="protein sequence ID" value="KAF3834098.1"/>
    <property type="molecule type" value="Genomic_DNA"/>
</dbReference>
<comment type="subcellular location">
    <subcellularLocation>
        <location evidence="1">Endoplasmic reticulum membrane</location>
        <topology evidence="1">Single-pass type II membrane protein</topology>
    </subcellularLocation>
</comment>
<comment type="pathway">
    <text evidence="2">Protein modification; protein glycosylation.</text>
</comment>
<keyword evidence="7" id="KW-0256">Endoplasmic reticulum</keyword>
<evidence type="ECO:0000256" key="6">
    <source>
        <dbReference type="ARBA" id="ARBA00022692"/>
    </source>
</evidence>
<dbReference type="Proteomes" id="UP000518266">
    <property type="component" value="Unassembled WGS sequence"/>
</dbReference>
<keyword evidence="17" id="KW-1185">Reference proteome</keyword>
<gene>
    <name evidence="16" type="ORF">F7725_025302</name>
</gene>
<keyword evidence="11" id="KW-1015">Disulfide bond</keyword>
<proteinExistence type="inferred from homology"/>
<name>A0A7J5XCQ2_DISMA</name>
<dbReference type="GO" id="GO:0016757">
    <property type="term" value="F:glycosyltransferase activity"/>
    <property type="evidence" value="ECO:0007669"/>
    <property type="project" value="UniProtKB-KW"/>
</dbReference>
<dbReference type="UniPathway" id="UPA00378"/>
<dbReference type="Pfam" id="PF09258">
    <property type="entry name" value="Glyco_transf_64"/>
    <property type="match status" value="1"/>
</dbReference>
<keyword evidence="9" id="KW-1133">Transmembrane helix</keyword>
<keyword evidence="8" id="KW-0735">Signal-anchor</keyword>
<keyword evidence="4" id="KW-0328">Glycosyltransferase</keyword>
<evidence type="ECO:0000256" key="1">
    <source>
        <dbReference type="ARBA" id="ARBA00004648"/>
    </source>
</evidence>
<dbReference type="PANTHER" id="PTHR48261:SF3">
    <property type="entry name" value="EXOSTOSIN GLYCOSYLTRANSFERASE 1"/>
    <property type="match status" value="1"/>
</dbReference>
<feature type="region of interest" description="Disordered" evidence="13">
    <location>
        <begin position="902"/>
        <end position="957"/>
    </location>
</feature>
<keyword evidence="12" id="KW-0325">Glycoprotein</keyword>
<evidence type="ECO:0000256" key="4">
    <source>
        <dbReference type="ARBA" id="ARBA00022676"/>
    </source>
</evidence>
<evidence type="ECO:0000256" key="8">
    <source>
        <dbReference type="ARBA" id="ARBA00022968"/>
    </source>
</evidence>
<evidence type="ECO:0000256" key="9">
    <source>
        <dbReference type="ARBA" id="ARBA00022989"/>
    </source>
</evidence>
<evidence type="ECO:0000256" key="5">
    <source>
        <dbReference type="ARBA" id="ARBA00022679"/>
    </source>
</evidence>
<dbReference type="PANTHER" id="PTHR48261">
    <property type="entry name" value="ACETYLGLUCOSAMINYLTRANSFERASE"/>
    <property type="match status" value="1"/>
</dbReference>
<dbReference type="GO" id="GO:0015012">
    <property type="term" value="P:heparan sulfate proteoglycan biosynthetic process"/>
    <property type="evidence" value="ECO:0007669"/>
    <property type="project" value="UniProtKB-ARBA"/>
</dbReference>
<evidence type="ECO:0000256" key="11">
    <source>
        <dbReference type="ARBA" id="ARBA00023157"/>
    </source>
</evidence>
<keyword evidence="10" id="KW-0472">Membrane</keyword>
<dbReference type="Pfam" id="PF03016">
    <property type="entry name" value="Exostosin_GT47"/>
    <property type="match status" value="2"/>
</dbReference>
<reference evidence="16 17" key="1">
    <citation type="submission" date="2020-03" db="EMBL/GenBank/DDBJ databases">
        <title>Dissostichus mawsoni Genome sequencing and assembly.</title>
        <authorList>
            <person name="Park H."/>
        </authorList>
    </citation>
    <scope>NUCLEOTIDE SEQUENCE [LARGE SCALE GENOMIC DNA]</scope>
    <source>
        <strain evidence="16">DM0001</strain>
        <tissue evidence="16">Muscle</tissue>
    </source>
</reference>
<evidence type="ECO:0000256" key="12">
    <source>
        <dbReference type="ARBA" id="ARBA00023180"/>
    </source>
</evidence>
<dbReference type="InterPro" id="IPR040911">
    <property type="entry name" value="Exostosin_GT47"/>
</dbReference>
<evidence type="ECO:0000256" key="3">
    <source>
        <dbReference type="ARBA" id="ARBA00010271"/>
    </source>
</evidence>
<dbReference type="OrthoDB" id="5954868at2759"/>
<evidence type="ECO:0000256" key="10">
    <source>
        <dbReference type="ARBA" id="ARBA00023136"/>
    </source>
</evidence>
<dbReference type="Gene3D" id="3.90.550.10">
    <property type="entry name" value="Spore Coat Polysaccharide Biosynthesis Protein SpsA, Chain A"/>
    <property type="match status" value="1"/>
</dbReference>
<keyword evidence="5" id="KW-0808">Transferase</keyword>
<comment type="caution">
    <text evidence="16">The sequence shown here is derived from an EMBL/GenBank/DDBJ whole genome shotgun (WGS) entry which is preliminary data.</text>
</comment>
<organism evidence="16 17">
    <name type="scientific">Dissostichus mawsoni</name>
    <name type="common">Antarctic cod</name>
    <dbReference type="NCBI Taxonomy" id="36200"/>
    <lineage>
        <taxon>Eukaryota</taxon>
        <taxon>Metazoa</taxon>
        <taxon>Chordata</taxon>
        <taxon>Craniata</taxon>
        <taxon>Vertebrata</taxon>
        <taxon>Euteleostomi</taxon>
        <taxon>Actinopterygii</taxon>
        <taxon>Neopterygii</taxon>
        <taxon>Teleostei</taxon>
        <taxon>Neoteleostei</taxon>
        <taxon>Acanthomorphata</taxon>
        <taxon>Eupercaria</taxon>
        <taxon>Perciformes</taxon>
        <taxon>Notothenioidei</taxon>
        <taxon>Nototheniidae</taxon>
        <taxon>Dissostichus</taxon>
    </lineage>
</organism>
<dbReference type="SUPFAM" id="SSF53448">
    <property type="entry name" value="Nucleotide-diphospho-sugar transferases"/>
    <property type="match status" value="1"/>
</dbReference>
<comment type="similarity">
    <text evidence="3">Belongs to the glycosyltransferase 47 family.</text>
</comment>
<feature type="domain" description="Glycosyl transferase 64" evidence="15">
    <location>
        <begin position="654"/>
        <end position="845"/>
    </location>
</feature>
<dbReference type="InterPro" id="IPR004263">
    <property type="entry name" value="Exostosin"/>
</dbReference>
<sequence length="957" mass="107980">MQAKKRYLILLSAGACLVLLFYLGGVTLPAASRSRHDRSRHGYRPDQPWPHFSDPLHLFLPLDQTDTEEYNLHISPRQKRDVNTSVYKGKRCRMDSCFDFSQCQKSGFKVYVYPQQKGEKIAESYQNILSTIEGSRFYTSDPGQACLFILSLDTLDRDQLSPQYVHNLKTKVQNLPLWNDGRNHLIFNLYSGHLGFDIGQAMLAKASISTENFRPHFDVSIPLFSKEHLRTGGERGFLKYNTIPPFRKYMLVFKGKRYLTGIGSDTRNALHHVHNAEDVVLLTTCKHGKDWQKHKDARCDKDNAEYDKWTNPPEASETQWGKTCGQYPGRATSSPLSFCTESPLFLSVVFKSVQRRLGITGISLPSCPLWKNPIFTAGGNPLNNIHMQAHDIQHIGQIVKNNIITPFTVLMEHFNLNKSLFFSYMQLQSNIKNLTSKGIKIGCHEHLDMNLKSLANKKGMISGIYKLLLTSTANTNLQTQKRWEQMAGGLPKHLKYDYKEMLHNSTFCLVPRGRRLGSFRFLEALQAACVPVMLSNGWELPFSEIIDWNTAAVIGDERLLLQIPTTVRSIHQDKILSLRQQTQFLWEAYFSSVEKIVQTTLEIIQDRVLAHGSRSSLMWNSHPGGLFALPQYSGYLGDFPFYYATLGIKPYPKFTAVIHAVSPLVSQSQPILKLLVAVAKSQYCAQIIVLWNCDKPLPAKHRWPATSVPVIVIEGENKVMSSRFLPYETIVTDAVLSLDEDTVLSTTEVDFAFTVWQSFPERIVGYPARSHFWDSNKERWGYTSKWTNDYSMVLTGAAIYHRYYHHLYTNFLPTSLKGMVDQLANCEDILMNFLVSAVTKLPPIKGFPLGRPGPLRPAADLHEQVRQLVWRHAAGPLPDEAGPRPVQGPGLHPAQEIQGHREALTGPAPPRGRPHAGGGAERDSVESRRSSRTPAGWTGGGALSSTQHIANDHSART</sequence>
<dbReference type="AlphaFoldDB" id="A0A7J5XCQ2"/>
<evidence type="ECO:0000259" key="14">
    <source>
        <dbReference type="Pfam" id="PF03016"/>
    </source>
</evidence>
<feature type="compositionally biased region" description="Basic and acidic residues" evidence="13">
    <location>
        <begin position="920"/>
        <end position="929"/>
    </location>
</feature>
<dbReference type="InterPro" id="IPR015338">
    <property type="entry name" value="GT64_dom"/>
</dbReference>
<evidence type="ECO:0000256" key="13">
    <source>
        <dbReference type="SAM" id="MobiDB-lite"/>
    </source>
</evidence>
<accession>A0A7J5XCQ2</accession>
<feature type="domain" description="Exostosin GT47" evidence="14">
    <location>
        <begin position="105"/>
        <end position="331"/>
    </location>
</feature>
<dbReference type="GO" id="GO:0005789">
    <property type="term" value="C:endoplasmic reticulum membrane"/>
    <property type="evidence" value="ECO:0007669"/>
    <property type="project" value="UniProtKB-SubCell"/>
</dbReference>